<sequence length="165" mass="17901">MGRKRSRVTGNLFASLASSSDEDEDDEKTAVSVVKAKHSDPPSRVPKKRSKHRRAKAEPVPGQTGESASEDNSGDETVPAGEIETDATVDPETEEEYKQAIVMYLREKGRTTLAKLGAAVKKPPCVKNKSLKVFVKSILSTRAKRLGTSLTVEGDTVILVTKSNY</sequence>
<protein>
    <submittedName>
        <fullName evidence="2">Uncharacterized protein</fullName>
    </submittedName>
</protein>
<name>A0A7S2DET4_9STRA</name>
<gene>
    <name evidence="2" type="ORF">DSPE1174_LOCUS21777</name>
</gene>
<evidence type="ECO:0000256" key="1">
    <source>
        <dbReference type="SAM" id="MobiDB-lite"/>
    </source>
</evidence>
<evidence type="ECO:0000313" key="2">
    <source>
        <dbReference type="EMBL" id="CAD9452610.1"/>
    </source>
</evidence>
<feature type="compositionally biased region" description="Acidic residues" evidence="1">
    <location>
        <begin position="83"/>
        <end position="94"/>
    </location>
</feature>
<dbReference type="AlphaFoldDB" id="A0A7S2DET4"/>
<organism evidence="2">
    <name type="scientific">Octactis speculum</name>
    <dbReference type="NCBI Taxonomy" id="3111310"/>
    <lineage>
        <taxon>Eukaryota</taxon>
        <taxon>Sar</taxon>
        <taxon>Stramenopiles</taxon>
        <taxon>Ochrophyta</taxon>
        <taxon>Dictyochophyceae</taxon>
        <taxon>Dictyochales</taxon>
        <taxon>Dictyochaceae</taxon>
        <taxon>Octactis</taxon>
    </lineage>
</organism>
<feature type="region of interest" description="Disordered" evidence="1">
    <location>
        <begin position="1"/>
        <end position="94"/>
    </location>
</feature>
<feature type="compositionally biased region" description="Basic residues" evidence="1">
    <location>
        <begin position="45"/>
        <end position="55"/>
    </location>
</feature>
<dbReference type="EMBL" id="HBGS01042268">
    <property type="protein sequence ID" value="CAD9452610.1"/>
    <property type="molecule type" value="Transcribed_RNA"/>
</dbReference>
<reference evidence="2" key="1">
    <citation type="submission" date="2021-01" db="EMBL/GenBank/DDBJ databases">
        <authorList>
            <person name="Corre E."/>
            <person name="Pelletier E."/>
            <person name="Niang G."/>
            <person name="Scheremetjew M."/>
            <person name="Finn R."/>
            <person name="Kale V."/>
            <person name="Holt S."/>
            <person name="Cochrane G."/>
            <person name="Meng A."/>
            <person name="Brown T."/>
            <person name="Cohen L."/>
        </authorList>
    </citation>
    <scope>NUCLEOTIDE SEQUENCE</scope>
    <source>
        <strain evidence="2">CCMP1381</strain>
    </source>
</reference>
<proteinExistence type="predicted"/>
<accession>A0A7S2DET4</accession>